<organism evidence="8 9">
    <name type="scientific">Streptomyces coeruleoprunus</name>
    <dbReference type="NCBI Taxonomy" id="285563"/>
    <lineage>
        <taxon>Bacteria</taxon>
        <taxon>Bacillati</taxon>
        <taxon>Actinomycetota</taxon>
        <taxon>Actinomycetes</taxon>
        <taxon>Kitasatosporales</taxon>
        <taxon>Streptomycetaceae</taxon>
        <taxon>Streptomyces</taxon>
    </lineage>
</organism>
<dbReference type="RefSeq" id="WP_380841756.1">
    <property type="nucleotide sequence ID" value="NZ_JBHMCZ010000028.1"/>
</dbReference>
<evidence type="ECO:0000313" key="9">
    <source>
        <dbReference type="Proteomes" id="UP001595829"/>
    </source>
</evidence>
<dbReference type="Proteomes" id="UP001595829">
    <property type="component" value="Unassembled WGS sequence"/>
</dbReference>
<proteinExistence type="predicted"/>
<feature type="transmembrane region" description="Helical" evidence="6">
    <location>
        <begin position="68"/>
        <end position="86"/>
    </location>
</feature>
<feature type="domain" description="RDD" evidence="7">
    <location>
        <begin position="65"/>
        <end position="160"/>
    </location>
</feature>
<comment type="caution">
    <text evidence="8">The sequence shown here is derived from an EMBL/GenBank/DDBJ whole genome shotgun (WGS) entry which is preliminary data.</text>
</comment>
<keyword evidence="2 6" id="KW-0812">Transmembrane</keyword>
<feature type="region of interest" description="Disordered" evidence="5">
    <location>
        <begin position="1"/>
        <end position="61"/>
    </location>
</feature>
<evidence type="ECO:0000259" key="7">
    <source>
        <dbReference type="Pfam" id="PF06271"/>
    </source>
</evidence>
<reference evidence="9" key="1">
    <citation type="journal article" date="2019" name="Int. J. Syst. Evol. Microbiol.">
        <title>The Global Catalogue of Microorganisms (GCM) 10K type strain sequencing project: providing services to taxonomists for standard genome sequencing and annotation.</title>
        <authorList>
            <consortium name="The Broad Institute Genomics Platform"/>
            <consortium name="The Broad Institute Genome Sequencing Center for Infectious Disease"/>
            <person name="Wu L."/>
            <person name="Ma J."/>
        </authorList>
    </citation>
    <scope>NUCLEOTIDE SEQUENCE [LARGE SCALE GENOMIC DNA]</scope>
    <source>
        <strain evidence="9">CGMCC 4.1648</strain>
    </source>
</reference>
<evidence type="ECO:0000313" key="8">
    <source>
        <dbReference type="EMBL" id="MFC5024093.1"/>
    </source>
</evidence>
<evidence type="ECO:0000256" key="1">
    <source>
        <dbReference type="ARBA" id="ARBA00004141"/>
    </source>
</evidence>
<keyword evidence="9" id="KW-1185">Reference proteome</keyword>
<dbReference type="EMBL" id="JBHSJD010000014">
    <property type="protein sequence ID" value="MFC5024093.1"/>
    <property type="molecule type" value="Genomic_DNA"/>
</dbReference>
<gene>
    <name evidence="8" type="ORF">ACFPM3_18365</name>
</gene>
<sequence>MPRGTWNDPPQGPQPYGAPQYGNPAPPPAQGYGSGYGSPYGQPYAPPYGQQPPASVTSRRVPAPAGEARRVLAVVLDVVLAIWVPYLLVGLNDTSGGAFEQVSKPLLALGGMLATSFLNQVVLTVLVRASVGKLIMGIRVVRATDGSRPGFWRTLRRWLSGLCWLPLQPWYWLRSVFRDFSRGSAPARGTVVDNDDGDLYSADLAGLRHVRRKDLAAPRG</sequence>
<dbReference type="Pfam" id="PF06271">
    <property type="entry name" value="RDD"/>
    <property type="match status" value="1"/>
</dbReference>
<evidence type="ECO:0000256" key="4">
    <source>
        <dbReference type="ARBA" id="ARBA00023136"/>
    </source>
</evidence>
<evidence type="ECO:0000256" key="6">
    <source>
        <dbReference type="SAM" id="Phobius"/>
    </source>
</evidence>
<evidence type="ECO:0000256" key="5">
    <source>
        <dbReference type="SAM" id="MobiDB-lite"/>
    </source>
</evidence>
<feature type="compositionally biased region" description="Low complexity" evidence="5">
    <location>
        <begin position="14"/>
        <end position="23"/>
    </location>
</feature>
<accession>A0ABV9XHF6</accession>
<evidence type="ECO:0000256" key="2">
    <source>
        <dbReference type="ARBA" id="ARBA00022692"/>
    </source>
</evidence>
<protein>
    <submittedName>
        <fullName evidence="8">RDD family protein</fullName>
    </submittedName>
</protein>
<comment type="subcellular location">
    <subcellularLocation>
        <location evidence="1">Membrane</location>
        <topology evidence="1">Multi-pass membrane protein</topology>
    </subcellularLocation>
</comment>
<keyword evidence="3 6" id="KW-1133">Transmembrane helix</keyword>
<feature type="transmembrane region" description="Helical" evidence="6">
    <location>
        <begin position="106"/>
        <end position="127"/>
    </location>
</feature>
<evidence type="ECO:0000256" key="3">
    <source>
        <dbReference type="ARBA" id="ARBA00022989"/>
    </source>
</evidence>
<dbReference type="InterPro" id="IPR010432">
    <property type="entry name" value="RDD"/>
</dbReference>
<name>A0ABV9XHF6_9ACTN</name>
<keyword evidence="4 6" id="KW-0472">Membrane</keyword>